<evidence type="ECO:0000256" key="5">
    <source>
        <dbReference type="SAM" id="Phobius"/>
    </source>
</evidence>
<proteinExistence type="predicted"/>
<evidence type="ECO:0000313" key="7">
    <source>
        <dbReference type="EMBL" id="KAK9200847.1"/>
    </source>
</evidence>
<dbReference type="InterPro" id="IPR027443">
    <property type="entry name" value="IPNS-like_sf"/>
</dbReference>
<dbReference type="SUPFAM" id="SSF51197">
    <property type="entry name" value="Clavaminate synthase-like"/>
    <property type="match status" value="1"/>
</dbReference>
<dbReference type="EMBL" id="JBCGBO010000005">
    <property type="protein sequence ID" value="KAK9200847.1"/>
    <property type="molecule type" value="Genomic_DNA"/>
</dbReference>
<name>A0AAP0MAW7_9ROSI</name>
<feature type="region of interest" description="Disordered" evidence="4">
    <location>
        <begin position="281"/>
        <end position="376"/>
    </location>
</feature>
<gene>
    <name evidence="7" type="ORF">WN944_016046</name>
</gene>
<dbReference type="PANTHER" id="PTHR10209">
    <property type="entry name" value="OXIDOREDUCTASE, 2OG-FE II OXYGENASE FAMILY PROTEIN"/>
    <property type="match status" value="1"/>
</dbReference>
<evidence type="ECO:0000313" key="8">
    <source>
        <dbReference type="Proteomes" id="UP001428341"/>
    </source>
</evidence>
<protein>
    <recommendedName>
        <fullName evidence="6">Non-haem dioxygenase N-terminal domain-containing protein</fullName>
    </recommendedName>
</protein>
<dbReference type="GO" id="GO:0046872">
    <property type="term" value="F:metal ion binding"/>
    <property type="evidence" value="ECO:0007669"/>
    <property type="project" value="UniProtKB-KW"/>
</dbReference>
<accession>A0AAP0MAW7</accession>
<dbReference type="InterPro" id="IPR026992">
    <property type="entry name" value="DIOX_N"/>
</dbReference>
<dbReference type="Gene3D" id="2.60.120.330">
    <property type="entry name" value="B-lactam Antibiotic, Isopenicillin N Synthase, Chain"/>
    <property type="match status" value="1"/>
</dbReference>
<keyword evidence="5" id="KW-0812">Transmembrane</keyword>
<feature type="transmembrane region" description="Helical" evidence="5">
    <location>
        <begin position="442"/>
        <end position="463"/>
    </location>
</feature>
<feature type="domain" description="Non-haem dioxygenase N-terminal" evidence="6">
    <location>
        <begin position="38"/>
        <end position="143"/>
    </location>
</feature>
<evidence type="ECO:0000256" key="4">
    <source>
        <dbReference type="SAM" id="MobiDB-lite"/>
    </source>
</evidence>
<keyword evidence="5" id="KW-0472">Membrane</keyword>
<dbReference type="Proteomes" id="UP001428341">
    <property type="component" value="Unassembled WGS sequence"/>
</dbReference>
<keyword evidence="5" id="KW-1133">Transmembrane helix</keyword>
<feature type="transmembrane region" description="Helical" evidence="5">
    <location>
        <begin position="414"/>
        <end position="435"/>
    </location>
</feature>
<feature type="transmembrane region" description="Helical" evidence="5">
    <location>
        <begin position="469"/>
        <end position="489"/>
    </location>
</feature>
<organism evidence="7 8">
    <name type="scientific">Citrus x changshan-huyou</name>
    <dbReference type="NCBI Taxonomy" id="2935761"/>
    <lineage>
        <taxon>Eukaryota</taxon>
        <taxon>Viridiplantae</taxon>
        <taxon>Streptophyta</taxon>
        <taxon>Embryophyta</taxon>
        <taxon>Tracheophyta</taxon>
        <taxon>Spermatophyta</taxon>
        <taxon>Magnoliopsida</taxon>
        <taxon>eudicotyledons</taxon>
        <taxon>Gunneridae</taxon>
        <taxon>Pentapetalae</taxon>
        <taxon>rosids</taxon>
        <taxon>malvids</taxon>
        <taxon>Sapindales</taxon>
        <taxon>Rutaceae</taxon>
        <taxon>Aurantioideae</taxon>
        <taxon>Citrus</taxon>
    </lineage>
</organism>
<evidence type="ECO:0000256" key="3">
    <source>
        <dbReference type="ARBA" id="ARBA00023004"/>
    </source>
</evidence>
<keyword evidence="1" id="KW-0479">Metal-binding</keyword>
<sequence>MDTKVLSSGIRYTNLPESYVRPESERPNLSEVSECENVPVIGLACDDRSVIVQQVAYACKNYGFFQVINHELPLEAVERVLEVAKEFFNLPVEEKLKLYSDDPSKTMRLSTSFNVNKEKVHNWRDYLRLHCYPLHNYVSEWPSDPPTFKTINDMMYSYLPDHTLDIPESEFMCNFVHKVVKRWGSLPIRGFNQETITSKLKTNSPQVLYGLASKLIKKPKKLELLLDKYGLGVRSTALRSQPSSGEQSSPGGGGGEDHIIEGCYLGHESFATVGSSDLASPALNNTPSASDQSVGASALPQNRDGDEQPPPDRSLSDMEVGSSDLASPALNNTPSASDQSVGASALPQNRDGDEQPPPDRSLSDMERGVAPPAERQLNPSSVAQICLPLSCGVCIAPLQIWYAGTSLTPNAKILLLFVEIFGVAGLLLSFGAYWFQRKRKTSGVMTVMGCVFTICGFLSILGTRFPEKAMIWLTAALWTLPIVASPFALKELV</sequence>
<feature type="region of interest" description="Disordered" evidence="4">
    <location>
        <begin position="237"/>
        <end position="260"/>
    </location>
</feature>
<comment type="caution">
    <text evidence="7">The sequence shown here is derived from an EMBL/GenBank/DDBJ whole genome shotgun (WGS) entry which is preliminary data.</text>
</comment>
<reference evidence="7 8" key="1">
    <citation type="submission" date="2024-05" db="EMBL/GenBank/DDBJ databases">
        <title>Haplotype-resolved chromosome-level genome assembly of Huyou (Citrus changshanensis).</title>
        <authorList>
            <person name="Miao C."/>
            <person name="Chen W."/>
            <person name="Wu Y."/>
            <person name="Wang L."/>
            <person name="Zhao S."/>
            <person name="Grierson D."/>
            <person name="Xu C."/>
            <person name="Chen K."/>
        </authorList>
    </citation>
    <scope>NUCLEOTIDE SEQUENCE [LARGE SCALE GENOMIC DNA]</scope>
    <source>
        <strain evidence="7">01-14</strain>
        <tissue evidence="7">Leaf</tissue>
    </source>
</reference>
<keyword evidence="2" id="KW-0560">Oxidoreductase</keyword>
<dbReference type="AlphaFoldDB" id="A0AAP0MAW7"/>
<evidence type="ECO:0000256" key="2">
    <source>
        <dbReference type="ARBA" id="ARBA00023002"/>
    </source>
</evidence>
<keyword evidence="8" id="KW-1185">Reference proteome</keyword>
<evidence type="ECO:0000259" key="6">
    <source>
        <dbReference type="Pfam" id="PF14226"/>
    </source>
</evidence>
<evidence type="ECO:0000256" key="1">
    <source>
        <dbReference type="ARBA" id="ARBA00022723"/>
    </source>
</evidence>
<dbReference type="PANTHER" id="PTHR10209:SF251">
    <property type="entry name" value="PROTEIN DMR6-LIKE OXYGENASE 2"/>
    <property type="match status" value="1"/>
</dbReference>
<feature type="compositionally biased region" description="Polar residues" evidence="4">
    <location>
        <begin position="329"/>
        <end position="342"/>
    </location>
</feature>
<feature type="compositionally biased region" description="Polar residues" evidence="4">
    <location>
        <begin position="281"/>
        <end position="295"/>
    </location>
</feature>
<dbReference type="Pfam" id="PF14226">
    <property type="entry name" value="DIOX_N"/>
    <property type="match status" value="1"/>
</dbReference>
<keyword evidence="3" id="KW-0408">Iron</keyword>
<feature type="compositionally biased region" description="Low complexity" evidence="4">
    <location>
        <begin position="240"/>
        <end position="249"/>
    </location>
</feature>
<dbReference type="GO" id="GO:0016491">
    <property type="term" value="F:oxidoreductase activity"/>
    <property type="evidence" value="ECO:0007669"/>
    <property type="project" value="UniProtKB-KW"/>
</dbReference>